<dbReference type="PANTHER" id="PTHR30024:SF2">
    <property type="entry name" value="ABC TRANSPORTER SUBSTRATE-BINDING PROTEIN"/>
    <property type="match status" value="1"/>
</dbReference>
<organism evidence="1 4">
    <name type="scientific">Enterocloster aldenensis</name>
    <dbReference type="NCBI Taxonomy" id="358742"/>
    <lineage>
        <taxon>Bacteria</taxon>
        <taxon>Bacillati</taxon>
        <taxon>Bacillota</taxon>
        <taxon>Clostridia</taxon>
        <taxon>Lachnospirales</taxon>
        <taxon>Lachnospiraceae</taxon>
        <taxon>Enterocloster</taxon>
    </lineage>
</organism>
<accession>A0AAW5C6U7</accession>
<proteinExistence type="predicted"/>
<dbReference type="CDD" id="cd01008">
    <property type="entry name" value="PBP2_NrtA_SsuA_CpmA_like"/>
    <property type="match status" value="1"/>
</dbReference>
<dbReference type="PANTHER" id="PTHR30024">
    <property type="entry name" value="ALIPHATIC SULFONATES-BINDING PROTEIN-RELATED"/>
    <property type="match status" value="1"/>
</dbReference>
<dbReference type="EMBL" id="JAKNGE010000055">
    <property type="protein sequence ID" value="MCG4749201.1"/>
    <property type="molecule type" value="Genomic_DNA"/>
</dbReference>
<sequence length="312" mass="34380">MAFVLCLTGVMMAGTGCAKSGQETIGIAEQYGIAYAPLQIMKEKRFLEEKLPGVTINWKQFGGPTGIREGMLSGEIDFGFMGVAPVLIGIDNGMEWRYAAGLSSNEVAVVTSREDMKSLKDVTDKDRIAILSPACTQHVLLCMLAEEQLGDAHALDNQLVSMSHPDSVNALLSGTEITAHVSTPPYIFQETEGGASVVATGEEIMGGPFTFITCVAMEKFYEEHREYYDAFEEALRESVDYINENREEAVRLLAPVYGITEAELEAQMGYNGTIYSTELDGIGEFSRRMHEMGFLKMDRPVDQLVFDNVVYE</sequence>
<evidence type="ECO:0000313" key="3">
    <source>
        <dbReference type="Proteomes" id="UP000669239"/>
    </source>
</evidence>
<dbReference type="Gene3D" id="3.40.190.10">
    <property type="entry name" value="Periplasmic binding protein-like II"/>
    <property type="match status" value="2"/>
</dbReference>
<reference evidence="2 3" key="1">
    <citation type="journal article" date="2020" name="Cell Host Microbe">
        <title>Functional and Genomic Variation between Human-Derived Isolates of Lachnospiraceae Reveals Inter- and Intra-Species Diversity.</title>
        <authorList>
            <person name="Sorbara M.T."/>
            <person name="Littmann E.R."/>
            <person name="Fontana E."/>
            <person name="Moody T.U."/>
            <person name="Kohout C.E."/>
            <person name="Gjonbalaj M."/>
            <person name="Eaton V."/>
            <person name="Seok R."/>
            <person name="Leiner I.M."/>
            <person name="Pamer E.G."/>
        </authorList>
    </citation>
    <scope>NUCLEOTIDE SEQUENCE [LARGE SCALE GENOMIC DNA]</scope>
    <source>
        <strain evidence="2 3">MSK.1.17</strain>
    </source>
</reference>
<dbReference type="EMBL" id="JAAITT010000010">
    <property type="protein sequence ID" value="NSJ48771.1"/>
    <property type="molecule type" value="Genomic_DNA"/>
</dbReference>
<dbReference type="Proteomes" id="UP001299608">
    <property type="component" value="Unassembled WGS sequence"/>
</dbReference>
<evidence type="ECO:0000313" key="2">
    <source>
        <dbReference type="EMBL" id="NSJ48771.1"/>
    </source>
</evidence>
<reference evidence="2" key="2">
    <citation type="submission" date="2020-02" db="EMBL/GenBank/DDBJ databases">
        <authorList>
            <person name="Littmann E."/>
            <person name="Sorbara M."/>
        </authorList>
    </citation>
    <scope>NUCLEOTIDE SEQUENCE</scope>
    <source>
        <strain evidence="2">MSK.1.17</strain>
    </source>
</reference>
<dbReference type="AlphaFoldDB" id="A0AAW5C6U7"/>
<keyword evidence="3" id="KW-1185">Reference proteome</keyword>
<dbReference type="Proteomes" id="UP000669239">
    <property type="component" value="Unassembled WGS sequence"/>
</dbReference>
<dbReference type="SUPFAM" id="SSF53850">
    <property type="entry name" value="Periplasmic binding protein-like II"/>
    <property type="match status" value="1"/>
</dbReference>
<name>A0AAW5C6U7_9FIRM</name>
<gene>
    <name evidence="2" type="ORF">G5B36_08670</name>
    <name evidence="1" type="ORF">L0N08_27720</name>
</gene>
<dbReference type="GeneID" id="97203464"/>
<protein>
    <submittedName>
        <fullName evidence="1">ABC transporter substrate-binding protein</fullName>
    </submittedName>
</protein>
<evidence type="ECO:0000313" key="4">
    <source>
        <dbReference type="Proteomes" id="UP001299608"/>
    </source>
</evidence>
<reference evidence="1" key="3">
    <citation type="submission" date="2022-01" db="EMBL/GenBank/DDBJ databases">
        <title>Collection of gut derived symbiotic bacterial strains cultured from healthy donors.</title>
        <authorList>
            <person name="Lin H."/>
            <person name="Kohout C."/>
            <person name="Waligurski E."/>
            <person name="Pamer E.G."/>
        </authorList>
    </citation>
    <scope>NUCLEOTIDE SEQUENCE</scope>
    <source>
        <strain evidence="1">DFI.6.55</strain>
    </source>
</reference>
<evidence type="ECO:0000313" key="1">
    <source>
        <dbReference type="EMBL" id="MCG4749201.1"/>
    </source>
</evidence>
<comment type="caution">
    <text evidence="1">The sequence shown here is derived from an EMBL/GenBank/DDBJ whole genome shotgun (WGS) entry which is preliminary data.</text>
</comment>
<dbReference type="RefSeq" id="WP_117561994.1">
    <property type="nucleotide sequence ID" value="NZ_BAABZL010000001.1"/>
</dbReference>
<dbReference type="Pfam" id="PF13379">
    <property type="entry name" value="NMT1_2"/>
    <property type="match status" value="1"/>
</dbReference>